<keyword evidence="3" id="KW-1185">Reference proteome</keyword>
<organism evidence="2 3">
    <name type="scientific">Candidozyma haemuli</name>
    <dbReference type="NCBI Taxonomy" id="45357"/>
    <lineage>
        <taxon>Eukaryota</taxon>
        <taxon>Fungi</taxon>
        <taxon>Dikarya</taxon>
        <taxon>Ascomycota</taxon>
        <taxon>Saccharomycotina</taxon>
        <taxon>Pichiomycetes</taxon>
        <taxon>Metschnikowiaceae</taxon>
        <taxon>Candidozyma</taxon>
    </lineage>
</organism>
<dbReference type="EMBL" id="PKFO01000002">
    <property type="protein sequence ID" value="PVH19676.1"/>
    <property type="molecule type" value="Genomic_DNA"/>
</dbReference>
<reference evidence="2 3" key="1">
    <citation type="submission" date="2017-12" db="EMBL/GenBank/DDBJ databases">
        <title>Genome Sequence of a Multidrug-Resistant Candida haemulonii Isolate from a Patient with Chronic Leg Ulcers in Israel.</title>
        <authorList>
            <person name="Chow N.A."/>
            <person name="Gade L."/>
            <person name="Batra D."/>
            <person name="Rowe L.A."/>
            <person name="Ben-Ami R."/>
            <person name="Loparev V.N."/>
            <person name="Litvintseva A.P."/>
        </authorList>
    </citation>
    <scope>NUCLEOTIDE SEQUENCE [LARGE SCALE GENOMIC DNA]</scope>
    <source>
        <strain evidence="2 3">B11899</strain>
    </source>
</reference>
<dbReference type="OrthoDB" id="4093987at2759"/>
<evidence type="ECO:0000256" key="1">
    <source>
        <dbReference type="SAM" id="MobiDB-lite"/>
    </source>
</evidence>
<feature type="region of interest" description="Disordered" evidence="1">
    <location>
        <begin position="146"/>
        <end position="174"/>
    </location>
</feature>
<dbReference type="Proteomes" id="UP000244309">
    <property type="component" value="Unassembled WGS sequence"/>
</dbReference>
<feature type="compositionally biased region" description="Polar residues" evidence="1">
    <location>
        <begin position="156"/>
        <end position="174"/>
    </location>
</feature>
<evidence type="ECO:0000313" key="2">
    <source>
        <dbReference type="EMBL" id="PVH19676.1"/>
    </source>
</evidence>
<dbReference type="VEuPathDB" id="FungiDB:CXQ85_003528"/>
<dbReference type="RefSeq" id="XP_025340616.1">
    <property type="nucleotide sequence ID" value="XM_025487168.1"/>
</dbReference>
<sequence length="308" mass="34117">MAITEDIDSQRQLVNHVLAAVPFGKNEQRPSFLDVYNISTEDMAALDFSESAWDSRFSLSTNKLLKLGISFGNLLKMLENEQRAYEAKEAREAQLARNKAPSQAVDPFSDGYEAQKSTKVQAFYIRFAQNLFHILKNFDIGSSPYSAQRTRPVPTDSDQTSANGSQTSAGGVNSSPIKLSSRQLLIEKLEINIRLDALFTYKVVLLLLLQIYDILTQSLQDFPEDNNIDRIGSRSDADTSSILSYTSLNSSGTPNSEFVSSTDDYIRLSRAILHRIDAGIVGPFVQTLVTELVDTNVAAGFQTLITNI</sequence>
<dbReference type="AlphaFoldDB" id="A0A2V1AQ92"/>
<accession>A0A2V1AQ92</accession>
<name>A0A2V1AQ92_9ASCO</name>
<gene>
    <name evidence="2" type="ORF">CXQ85_003528</name>
</gene>
<dbReference type="GeneID" id="37008858"/>
<proteinExistence type="predicted"/>
<protein>
    <submittedName>
        <fullName evidence="2">Uncharacterized protein</fullName>
    </submittedName>
</protein>
<comment type="caution">
    <text evidence="2">The sequence shown here is derived from an EMBL/GenBank/DDBJ whole genome shotgun (WGS) entry which is preliminary data.</text>
</comment>
<evidence type="ECO:0000313" key="3">
    <source>
        <dbReference type="Proteomes" id="UP000244309"/>
    </source>
</evidence>